<proteinExistence type="predicted"/>
<dbReference type="AlphaFoldDB" id="A0A6A5ZAW9"/>
<evidence type="ECO:0000256" key="1">
    <source>
        <dbReference type="SAM" id="SignalP"/>
    </source>
</evidence>
<name>A0A6A5ZAW9_9PLEO</name>
<gene>
    <name evidence="2" type="ORF">BDV96DRAFT_572540</name>
</gene>
<reference evidence="2" key="1">
    <citation type="journal article" date="2020" name="Stud. Mycol.">
        <title>101 Dothideomycetes genomes: a test case for predicting lifestyles and emergence of pathogens.</title>
        <authorList>
            <person name="Haridas S."/>
            <person name="Albert R."/>
            <person name="Binder M."/>
            <person name="Bloem J."/>
            <person name="Labutti K."/>
            <person name="Salamov A."/>
            <person name="Andreopoulos B."/>
            <person name="Baker S."/>
            <person name="Barry K."/>
            <person name="Bills G."/>
            <person name="Bluhm B."/>
            <person name="Cannon C."/>
            <person name="Castanera R."/>
            <person name="Culley D."/>
            <person name="Daum C."/>
            <person name="Ezra D."/>
            <person name="Gonzalez J."/>
            <person name="Henrissat B."/>
            <person name="Kuo A."/>
            <person name="Liang C."/>
            <person name="Lipzen A."/>
            <person name="Lutzoni F."/>
            <person name="Magnuson J."/>
            <person name="Mondo S."/>
            <person name="Nolan M."/>
            <person name="Ohm R."/>
            <person name="Pangilinan J."/>
            <person name="Park H.-J."/>
            <person name="Ramirez L."/>
            <person name="Alfaro M."/>
            <person name="Sun H."/>
            <person name="Tritt A."/>
            <person name="Yoshinaga Y."/>
            <person name="Zwiers L.-H."/>
            <person name="Turgeon B."/>
            <person name="Goodwin S."/>
            <person name="Spatafora J."/>
            <person name="Crous P."/>
            <person name="Grigoriev I."/>
        </authorList>
    </citation>
    <scope>NUCLEOTIDE SEQUENCE</scope>
    <source>
        <strain evidence="2">CBS 627.86</strain>
    </source>
</reference>
<feature type="signal peptide" evidence="1">
    <location>
        <begin position="1"/>
        <end position="25"/>
    </location>
</feature>
<evidence type="ECO:0000313" key="3">
    <source>
        <dbReference type="Proteomes" id="UP000799770"/>
    </source>
</evidence>
<organism evidence="2 3">
    <name type="scientific">Lophiotrema nucula</name>
    <dbReference type="NCBI Taxonomy" id="690887"/>
    <lineage>
        <taxon>Eukaryota</taxon>
        <taxon>Fungi</taxon>
        <taxon>Dikarya</taxon>
        <taxon>Ascomycota</taxon>
        <taxon>Pezizomycotina</taxon>
        <taxon>Dothideomycetes</taxon>
        <taxon>Pleosporomycetidae</taxon>
        <taxon>Pleosporales</taxon>
        <taxon>Lophiotremataceae</taxon>
        <taxon>Lophiotrema</taxon>
    </lineage>
</organism>
<evidence type="ECO:0000313" key="2">
    <source>
        <dbReference type="EMBL" id="KAF2116620.1"/>
    </source>
</evidence>
<protein>
    <submittedName>
        <fullName evidence="2">Uncharacterized protein</fullName>
    </submittedName>
</protein>
<dbReference type="EMBL" id="ML977320">
    <property type="protein sequence ID" value="KAF2116620.1"/>
    <property type="molecule type" value="Genomic_DNA"/>
</dbReference>
<sequence length="191" mass="20743">MSATMQLSTFFGLLYLSLFAVLTAALPPPTSIANFDLDSTTSSITYGAPEILETVVEARDSQAKGEWCNYLCGDDLCSCKYNPSQGQCCTGNGCRRKNCPRSLAKIGAALSESVSKTEEAVKKRDGTFEHVEQPEVESISTKTAHEWKICAYFCGARVCTCGFDPDFNQCCTWNGCRSGAQCPKNPRSLKG</sequence>
<feature type="chain" id="PRO_5025655086" evidence="1">
    <location>
        <begin position="26"/>
        <end position="191"/>
    </location>
</feature>
<keyword evidence="1" id="KW-0732">Signal</keyword>
<dbReference type="Proteomes" id="UP000799770">
    <property type="component" value="Unassembled WGS sequence"/>
</dbReference>
<accession>A0A6A5ZAW9</accession>
<keyword evidence="3" id="KW-1185">Reference proteome</keyword>